<protein>
    <submittedName>
        <fullName evidence="1">Uncharacterized protein</fullName>
    </submittedName>
</protein>
<dbReference type="InterPro" id="IPR025562">
    <property type="entry name" value="Tae4"/>
</dbReference>
<accession>A0A644VLB9</accession>
<dbReference type="EMBL" id="VSSQ01000327">
    <property type="protein sequence ID" value="MPL91373.1"/>
    <property type="molecule type" value="Genomic_DNA"/>
</dbReference>
<dbReference type="Gene3D" id="3.90.1720.70">
    <property type="match status" value="1"/>
</dbReference>
<sequence length="196" mass="22744">MKDIVNYWEEEWRKITDYTNVTSKEDLIMFPSITSQSREKPMFKDLLNNYPKNAEGGDLPAPEVFKLIGGVVYEEHLNNPSAYNNACALRVSRALNESGVEIPNIKTKTLKGVDNKYYIFRVKDLFDFLIKLYGKPDISSSNHLDLNNYQGIYIMQAHYPRDFGAWGHATLWDKVNTIGPSYIGNFAYKYFLWTFK</sequence>
<dbReference type="Pfam" id="PF14113">
    <property type="entry name" value="Tae4"/>
    <property type="match status" value="1"/>
</dbReference>
<proteinExistence type="predicted"/>
<organism evidence="1">
    <name type="scientific">bioreactor metagenome</name>
    <dbReference type="NCBI Taxonomy" id="1076179"/>
    <lineage>
        <taxon>unclassified sequences</taxon>
        <taxon>metagenomes</taxon>
        <taxon>ecological metagenomes</taxon>
    </lineage>
</organism>
<comment type="caution">
    <text evidence="1">The sequence shown here is derived from an EMBL/GenBank/DDBJ whole genome shotgun (WGS) entry which is preliminary data.</text>
</comment>
<name>A0A644VLB9_9ZZZZ</name>
<dbReference type="AlphaFoldDB" id="A0A644VLB9"/>
<evidence type="ECO:0000313" key="1">
    <source>
        <dbReference type="EMBL" id="MPL91373.1"/>
    </source>
</evidence>
<reference evidence="1" key="1">
    <citation type="submission" date="2019-08" db="EMBL/GenBank/DDBJ databases">
        <authorList>
            <person name="Kucharzyk K."/>
            <person name="Murdoch R.W."/>
            <person name="Higgins S."/>
            <person name="Loffler F."/>
        </authorList>
    </citation>
    <scope>NUCLEOTIDE SEQUENCE</scope>
</reference>
<gene>
    <name evidence="1" type="ORF">SDC9_37441</name>
</gene>